<dbReference type="InParanoid" id="L0PE23"/>
<dbReference type="Gene3D" id="3.80.10.10">
    <property type="entry name" value="Ribonuclease Inhibitor"/>
    <property type="match status" value="1"/>
</dbReference>
<dbReference type="EMBL" id="CAKM01000260">
    <property type="protein sequence ID" value="CCJ30661.1"/>
    <property type="molecule type" value="Genomic_DNA"/>
</dbReference>
<dbReference type="SMART" id="SM00368">
    <property type="entry name" value="LRR_RI"/>
    <property type="match status" value="2"/>
</dbReference>
<name>L0PE23_PNEJI</name>
<evidence type="ECO:0008006" key="3">
    <source>
        <dbReference type="Google" id="ProtNLM"/>
    </source>
</evidence>
<dbReference type="InterPro" id="IPR032675">
    <property type="entry name" value="LRR_dom_sf"/>
</dbReference>
<dbReference type="AlphaFoldDB" id="L0PE23"/>
<organism evidence="2">
    <name type="scientific">Pneumocystis jirovecii</name>
    <name type="common">Human pneumocystis pneumonia agent</name>
    <dbReference type="NCBI Taxonomy" id="42068"/>
    <lineage>
        <taxon>Eukaryota</taxon>
        <taxon>Fungi</taxon>
        <taxon>Dikarya</taxon>
        <taxon>Ascomycota</taxon>
        <taxon>Taphrinomycotina</taxon>
        <taxon>Pneumocystomycetes</taxon>
        <taxon>Pneumocystaceae</taxon>
        <taxon>Pneumocystis</taxon>
    </lineage>
</organism>
<dbReference type="VEuPathDB" id="FungiDB:PNEJI1_001389"/>
<evidence type="ECO:0000313" key="2">
    <source>
        <dbReference type="Proteomes" id="UP000010422"/>
    </source>
</evidence>
<dbReference type="PANTHER" id="PTHR24112">
    <property type="entry name" value="LEUCINE-RICH REPEAT, ISOFORM F-RELATED"/>
    <property type="match status" value="1"/>
</dbReference>
<proteinExistence type="predicted"/>
<reference evidence="1 2" key="1">
    <citation type="journal article" date="2012" name="MBio">
        <title>De novo assembly of the Pneumocystis jirovecii genome from a single bronchoalveolar lavage fluid specimen from a patient.</title>
        <authorList>
            <person name="Cisse O.H."/>
            <person name="Pagni M."/>
            <person name="Hauser P.M."/>
        </authorList>
    </citation>
    <scope>NUCLEOTIDE SEQUENCE [LARGE SCALE GENOMIC DNA]</scope>
    <source>
        <strain evidence="1 2">SE8</strain>
    </source>
</reference>
<comment type="caution">
    <text evidence="1">The sequence shown here is derived from an EMBL/GenBank/DDBJ whole genome shotgun (WGS) entry which is preliminary data.</text>
</comment>
<dbReference type="Proteomes" id="UP000010422">
    <property type="component" value="Unassembled WGS sequence"/>
</dbReference>
<dbReference type="STRING" id="1209962.L0PE23"/>
<dbReference type="InterPro" id="IPR051279">
    <property type="entry name" value="PP1-Reg/Actin-Interact_Protein"/>
</dbReference>
<evidence type="ECO:0000313" key="1">
    <source>
        <dbReference type="EMBL" id="CCJ30661.1"/>
    </source>
</evidence>
<accession>L0PE23</accession>
<sequence length="420" mass="46843">MILVDATANKFSRLEGLELSKCGLSSRSLSILLQSLEVQHNTMIVLDLSYNPGMIEINALNNTLSKLTYLKILRLGHCTFDLPDTFIQSQSLYSLRLHELCLDGILLSETIILLISEYLSDYASFSLRTLSLKSCGITGSNFAKILSAINLIDQPRDERLQIFAGDNRLFEGHDEIVSSILIGRGPARISIASLDYSSEEQFRSLLRAVTFSKHISHLDISRIGLPYEASKETCRCLAELFEKNTSLRELDLTGETGLLQTTGLGSGIAQSLKSLEKNRSLEVLKIEGNSIKEKGAEIIANVLLVNTTLRKIEFDKNMINFKGFCAIVSAMAKNTNIVKLSPLIHDYEYYLFHVSIDSNTTLASKASLAAIKKRHSICSKDLSLIRESLRGTSKILKEQWNREAAKLESYLTRNRSKLNA</sequence>
<protein>
    <recommendedName>
        <fullName evidence="3">RNI-like protein</fullName>
    </recommendedName>
</protein>
<dbReference type="SUPFAM" id="SSF52047">
    <property type="entry name" value="RNI-like"/>
    <property type="match status" value="1"/>
</dbReference>
<gene>
    <name evidence="1" type="ORF">PNEJI1_001389</name>
</gene>